<dbReference type="AlphaFoldDB" id="A0A841PJJ0"/>
<proteinExistence type="predicted"/>
<organism evidence="1 2">
    <name type="scientific">Mesorhizobium sangaii</name>
    <dbReference type="NCBI Taxonomy" id="505389"/>
    <lineage>
        <taxon>Bacteria</taxon>
        <taxon>Pseudomonadati</taxon>
        <taxon>Pseudomonadota</taxon>
        <taxon>Alphaproteobacteria</taxon>
        <taxon>Hyphomicrobiales</taxon>
        <taxon>Phyllobacteriaceae</taxon>
        <taxon>Mesorhizobium</taxon>
    </lineage>
</organism>
<dbReference type="Proteomes" id="UP000556329">
    <property type="component" value="Unassembled WGS sequence"/>
</dbReference>
<dbReference type="RefSeq" id="WP_184877931.1">
    <property type="nucleotide sequence ID" value="NZ_JACHEF010000010.1"/>
</dbReference>
<keyword evidence="2" id="KW-1185">Reference proteome</keyword>
<comment type="caution">
    <text evidence="1">The sequence shown here is derived from an EMBL/GenBank/DDBJ whole genome shotgun (WGS) entry which is preliminary data.</text>
</comment>
<evidence type="ECO:0000313" key="1">
    <source>
        <dbReference type="EMBL" id="MBB6413803.1"/>
    </source>
</evidence>
<dbReference type="EMBL" id="JACHEF010000010">
    <property type="protein sequence ID" value="MBB6413803.1"/>
    <property type="molecule type" value="Genomic_DNA"/>
</dbReference>
<sequence>MSQTATSASARSEFIAPGKTKDDWTKFAKQLGPGGDGDMWAEAFDKFLLGRLRSGYLQPIAMVRDKGEWEGEGFTIVSIQCPLIELLAATRAGKNYRHRNAQPPHEYQKSGELFVDFLLTTAPFDKLFSKAQAEDFYTNIRCALLHEARTKDGWIIWVTGAIAVDCQRKIVYRDSFQAVVEGYINDCGIALTVDVSLKEAFLRKFNDLAA</sequence>
<gene>
    <name evidence="1" type="ORF">HNQ71_006512</name>
</gene>
<protein>
    <submittedName>
        <fullName evidence="1">Uncharacterized protein</fullName>
    </submittedName>
</protein>
<reference evidence="1 2" key="1">
    <citation type="submission" date="2020-08" db="EMBL/GenBank/DDBJ databases">
        <title>Genomic Encyclopedia of Type Strains, Phase IV (KMG-IV): sequencing the most valuable type-strain genomes for metagenomic binning, comparative biology and taxonomic classification.</title>
        <authorList>
            <person name="Goeker M."/>
        </authorList>
    </citation>
    <scope>NUCLEOTIDE SEQUENCE [LARGE SCALE GENOMIC DNA]</scope>
    <source>
        <strain evidence="1 2">DSM 100039</strain>
    </source>
</reference>
<accession>A0A841PJJ0</accession>
<name>A0A841PJJ0_9HYPH</name>
<evidence type="ECO:0000313" key="2">
    <source>
        <dbReference type="Proteomes" id="UP000556329"/>
    </source>
</evidence>